<dbReference type="SMART" id="SM00614">
    <property type="entry name" value="ZnF_BED"/>
    <property type="match status" value="1"/>
</dbReference>
<keyword evidence="5" id="KW-0862">Zinc</keyword>
<feature type="domain" description="BED-type" evidence="12">
    <location>
        <begin position="46"/>
        <end position="103"/>
    </location>
</feature>
<dbReference type="GO" id="GO:0008270">
    <property type="term" value="F:zinc ion binding"/>
    <property type="evidence" value="ECO:0007669"/>
    <property type="project" value="UniProtKB-KW"/>
</dbReference>
<dbReference type="Pfam" id="PF05699">
    <property type="entry name" value="Dimer_Tnp_hAT"/>
    <property type="match status" value="1"/>
</dbReference>
<dbReference type="InterPro" id="IPR003656">
    <property type="entry name" value="Znf_BED"/>
</dbReference>
<dbReference type="Proteomes" id="UP001280121">
    <property type="component" value="Unassembled WGS sequence"/>
</dbReference>
<keyword evidence="3" id="KW-0479">Metal-binding</keyword>
<dbReference type="PANTHER" id="PTHR46481">
    <property type="entry name" value="ZINC FINGER BED DOMAIN-CONTAINING PROTEIN 4"/>
    <property type="match status" value="1"/>
</dbReference>
<dbReference type="GO" id="GO:0003677">
    <property type="term" value="F:DNA binding"/>
    <property type="evidence" value="ECO:0007669"/>
    <property type="project" value="UniProtKB-KW"/>
</dbReference>
<dbReference type="InterPro" id="IPR012337">
    <property type="entry name" value="RNaseH-like_sf"/>
</dbReference>
<evidence type="ECO:0000256" key="2">
    <source>
        <dbReference type="ARBA" id="ARBA00011738"/>
    </source>
</evidence>
<dbReference type="PANTHER" id="PTHR46481:SF2">
    <property type="entry name" value="BED-TYPE DOMAIN-CONTAINING PROTEIN"/>
    <property type="match status" value="1"/>
</dbReference>
<keyword evidence="9" id="KW-0539">Nucleus</keyword>
<keyword evidence="7" id="KW-0238">DNA-binding</keyword>
<comment type="subunit">
    <text evidence="2">Homodimer.</text>
</comment>
<accession>A0AAE0CIN0</accession>
<evidence type="ECO:0000256" key="5">
    <source>
        <dbReference type="ARBA" id="ARBA00022833"/>
    </source>
</evidence>
<dbReference type="SUPFAM" id="SSF57667">
    <property type="entry name" value="beta-beta-alpha zinc fingers"/>
    <property type="match status" value="1"/>
</dbReference>
<reference evidence="13" key="1">
    <citation type="journal article" date="2023" name="Plant J.">
        <title>Genome sequences and population genomics provide insights into the demographic history, inbreeding, and mutation load of two 'living fossil' tree species of Dipteronia.</title>
        <authorList>
            <person name="Feng Y."/>
            <person name="Comes H.P."/>
            <person name="Chen J."/>
            <person name="Zhu S."/>
            <person name="Lu R."/>
            <person name="Zhang X."/>
            <person name="Li P."/>
            <person name="Qiu J."/>
            <person name="Olsen K.M."/>
            <person name="Qiu Y."/>
        </authorList>
    </citation>
    <scope>NUCLEOTIDE SEQUENCE</scope>
    <source>
        <strain evidence="13">KIB01</strain>
    </source>
</reference>
<feature type="compositionally biased region" description="Basic and acidic residues" evidence="11">
    <location>
        <begin position="29"/>
        <end position="43"/>
    </location>
</feature>
<evidence type="ECO:0000256" key="10">
    <source>
        <dbReference type="PROSITE-ProRule" id="PRU00027"/>
    </source>
</evidence>
<dbReference type="SUPFAM" id="SSF140996">
    <property type="entry name" value="Hermes dimerisation domain"/>
    <property type="match status" value="1"/>
</dbReference>
<dbReference type="GO" id="GO:0005634">
    <property type="term" value="C:nucleus"/>
    <property type="evidence" value="ECO:0007669"/>
    <property type="project" value="UniProtKB-SubCell"/>
</dbReference>
<evidence type="ECO:0000256" key="6">
    <source>
        <dbReference type="ARBA" id="ARBA00023015"/>
    </source>
</evidence>
<protein>
    <recommendedName>
        <fullName evidence="12">BED-type domain-containing protein</fullName>
    </recommendedName>
</protein>
<dbReference type="SUPFAM" id="SSF53098">
    <property type="entry name" value="Ribonuclease H-like"/>
    <property type="match status" value="1"/>
</dbReference>
<comment type="caution">
    <text evidence="13">The sequence shown here is derived from an EMBL/GenBank/DDBJ whole genome shotgun (WGS) entry which is preliminary data.</text>
</comment>
<proteinExistence type="predicted"/>
<dbReference type="InterPro" id="IPR025525">
    <property type="entry name" value="hAT-like_transposase_RNase-H"/>
</dbReference>
<dbReference type="InterPro" id="IPR052035">
    <property type="entry name" value="ZnF_BED_domain_contain"/>
</dbReference>
<keyword evidence="6" id="KW-0805">Transcription regulation</keyword>
<dbReference type="Pfam" id="PF02892">
    <property type="entry name" value="zf-BED"/>
    <property type="match status" value="1"/>
</dbReference>
<evidence type="ECO:0000256" key="1">
    <source>
        <dbReference type="ARBA" id="ARBA00004123"/>
    </source>
</evidence>
<gene>
    <name evidence="13" type="ORF">Ddye_011799</name>
</gene>
<evidence type="ECO:0000256" key="9">
    <source>
        <dbReference type="ARBA" id="ARBA00023242"/>
    </source>
</evidence>
<organism evidence="13 14">
    <name type="scientific">Dipteronia dyeriana</name>
    <dbReference type="NCBI Taxonomy" id="168575"/>
    <lineage>
        <taxon>Eukaryota</taxon>
        <taxon>Viridiplantae</taxon>
        <taxon>Streptophyta</taxon>
        <taxon>Embryophyta</taxon>
        <taxon>Tracheophyta</taxon>
        <taxon>Spermatophyta</taxon>
        <taxon>Magnoliopsida</taxon>
        <taxon>eudicotyledons</taxon>
        <taxon>Gunneridae</taxon>
        <taxon>Pentapetalae</taxon>
        <taxon>rosids</taxon>
        <taxon>malvids</taxon>
        <taxon>Sapindales</taxon>
        <taxon>Sapindaceae</taxon>
        <taxon>Hippocastanoideae</taxon>
        <taxon>Acereae</taxon>
        <taxon>Dipteronia</taxon>
    </lineage>
</organism>
<dbReference type="AlphaFoldDB" id="A0AAE0CIN0"/>
<dbReference type="InterPro" id="IPR008906">
    <property type="entry name" value="HATC_C_dom"/>
</dbReference>
<dbReference type="Pfam" id="PF14372">
    <property type="entry name" value="hAT-like_RNase-H"/>
    <property type="match status" value="1"/>
</dbReference>
<sequence>MEIDPRTYSSEENLGSQSDDELEDSSSIVKEKSGKRGVRVGDRKGKKKSNCWLHFEEYQTKDGNKRARCKHCGDTYTCGSGSNETTNMNTHIRKRCKKYRPPVTDSKQTFLVKQPNVEGVGSTLGTSRFNAEECRKALTEMLILDELPFRFVENRGFRKFCFTMNPRFDVPSRRTIVRDLYKLYVEERMKLKKYFKSSQVRVCLTTDAWTSIQNINYMVVTAHFIDYDWRLQKRILSFSQITDHTGDSIGRCIEKVLLEWGIDKIFTITVDNASANANAIGYMNRKLNSWCEDGTILGVKLRKTFERMEEEDGQYVNYFKESDNEKKWIGPPLLNDWENAKVFIRFLSTFYDITLDFSASLHVTSNIYFKSWCTIFNQLTSLTTKRDPLVSRMAVSMKQKFDKYWKGLDKTNNLLIIAVVLDPRYKFGYMKWRLDAFYGVTQSHSMLSSLKEVLVELYEYYVTQYGSVNVRSNDDVSSFGSGVPETFYEKEKLKEDSLWCQKQQEEDVSMGKSEVELYLLEACEKLNGKFDLLAWWKNCSVKFPILSMIAINIFSMPISTVASESAFSTGRRILDPFRSSLTPKIVKGLILTENWFLASCPIVESCVAEEHAKDDDTSIQLLEYYTNVETGK</sequence>
<evidence type="ECO:0000256" key="11">
    <source>
        <dbReference type="SAM" id="MobiDB-lite"/>
    </source>
</evidence>
<feature type="region of interest" description="Disordered" evidence="11">
    <location>
        <begin position="1"/>
        <end position="43"/>
    </location>
</feature>
<dbReference type="EMBL" id="JANJYI010000004">
    <property type="protein sequence ID" value="KAK2651943.1"/>
    <property type="molecule type" value="Genomic_DNA"/>
</dbReference>
<evidence type="ECO:0000256" key="3">
    <source>
        <dbReference type="ARBA" id="ARBA00022723"/>
    </source>
</evidence>
<dbReference type="PROSITE" id="PS50808">
    <property type="entry name" value="ZF_BED"/>
    <property type="match status" value="1"/>
</dbReference>
<keyword evidence="14" id="KW-1185">Reference proteome</keyword>
<name>A0AAE0CIN0_9ROSI</name>
<dbReference type="GO" id="GO:0046983">
    <property type="term" value="F:protein dimerization activity"/>
    <property type="evidence" value="ECO:0007669"/>
    <property type="project" value="InterPro"/>
</dbReference>
<keyword evidence="4 10" id="KW-0863">Zinc-finger</keyword>
<evidence type="ECO:0000256" key="8">
    <source>
        <dbReference type="ARBA" id="ARBA00023163"/>
    </source>
</evidence>
<evidence type="ECO:0000313" key="14">
    <source>
        <dbReference type="Proteomes" id="UP001280121"/>
    </source>
</evidence>
<keyword evidence="8" id="KW-0804">Transcription</keyword>
<evidence type="ECO:0000259" key="12">
    <source>
        <dbReference type="PROSITE" id="PS50808"/>
    </source>
</evidence>
<dbReference type="InterPro" id="IPR036236">
    <property type="entry name" value="Znf_C2H2_sf"/>
</dbReference>
<evidence type="ECO:0000256" key="7">
    <source>
        <dbReference type="ARBA" id="ARBA00023125"/>
    </source>
</evidence>
<evidence type="ECO:0000313" key="13">
    <source>
        <dbReference type="EMBL" id="KAK2651943.1"/>
    </source>
</evidence>
<comment type="subcellular location">
    <subcellularLocation>
        <location evidence="1">Nucleus</location>
    </subcellularLocation>
</comment>
<evidence type="ECO:0000256" key="4">
    <source>
        <dbReference type="ARBA" id="ARBA00022771"/>
    </source>
</evidence>